<protein>
    <submittedName>
        <fullName evidence="2">DUF4229 domain-containing protein</fullName>
    </submittedName>
</protein>
<keyword evidence="3" id="KW-1185">Reference proteome</keyword>
<dbReference type="RefSeq" id="WP_200557217.1">
    <property type="nucleotide sequence ID" value="NZ_JAEPES010000006.1"/>
</dbReference>
<evidence type="ECO:0000256" key="1">
    <source>
        <dbReference type="SAM" id="Phobius"/>
    </source>
</evidence>
<dbReference type="Pfam" id="PF14012">
    <property type="entry name" value="DUF4229"/>
    <property type="match status" value="1"/>
</dbReference>
<keyword evidence="1" id="KW-1133">Transmembrane helix</keyword>
<name>A0A934W5X4_9MICO</name>
<keyword evidence="1" id="KW-0812">Transmembrane</keyword>
<evidence type="ECO:0000313" key="2">
    <source>
        <dbReference type="EMBL" id="MBK4349020.1"/>
    </source>
</evidence>
<keyword evidence="1" id="KW-0472">Membrane</keyword>
<gene>
    <name evidence="2" type="ORF">IV501_15410</name>
</gene>
<dbReference type="EMBL" id="JAEPES010000006">
    <property type="protein sequence ID" value="MBK4349020.1"/>
    <property type="molecule type" value="Genomic_DNA"/>
</dbReference>
<feature type="transmembrane region" description="Helical" evidence="1">
    <location>
        <begin position="33"/>
        <end position="51"/>
    </location>
</feature>
<dbReference type="AlphaFoldDB" id="A0A934W5X4"/>
<proteinExistence type="predicted"/>
<accession>A0A934W5X4</accession>
<dbReference type="InterPro" id="IPR025323">
    <property type="entry name" value="DUF4229"/>
</dbReference>
<feature type="transmembrane region" description="Helical" evidence="1">
    <location>
        <begin position="7"/>
        <end position="27"/>
    </location>
</feature>
<dbReference type="Proteomes" id="UP000636458">
    <property type="component" value="Unassembled WGS sequence"/>
</dbReference>
<organism evidence="2 3">
    <name type="scientific">Lacisediminihabitans changchengi</name>
    <dbReference type="NCBI Taxonomy" id="2787634"/>
    <lineage>
        <taxon>Bacteria</taxon>
        <taxon>Bacillati</taxon>
        <taxon>Actinomycetota</taxon>
        <taxon>Actinomycetes</taxon>
        <taxon>Micrococcales</taxon>
        <taxon>Microbacteriaceae</taxon>
        <taxon>Lacisediminihabitans</taxon>
    </lineage>
</organism>
<comment type="caution">
    <text evidence="2">The sequence shown here is derived from an EMBL/GenBank/DDBJ whole genome shotgun (WGS) entry which is preliminary data.</text>
</comment>
<evidence type="ECO:0000313" key="3">
    <source>
        <dbReference type="Proteomes" id="UP000636458"/>
    </source>
</evidence>
<reference evidence="2" key="1">
    <citation type="submission" date="2021-01" db="EMBL/GenBank/DDBJ databases">
        <title>Lacisediminihabitans sp. nov. strain G11-30, isolated from Antarctic Soil.</title>
        <authorList>
            <person name="Li J."/>
        </authorList>
    </citation>
    <scope>NUCLEOTIDE SEQUENCE</scope>
    <source>
        <strain evidence="2">G11-30</strain>
    </source>
</reference>
<sequence length="92" mass="10225">MKPSRQWIVYSAIRLGIFALILAILVVVGVNPIFAAIGSAAISFCLSYIFLTKQRDAVARSVVTIRSKKTSTDLDNDLENEAIDRLENRKLD</sequence>